<evidence type="ECO:0008006" key="3">
    <source>
        <dbReference type="Google" id="ProtNLM"/>
    </source>
</evidence>
<accession>A0A6S6SPA0</accession>
<gene>
    <name evidence="2" type="ORF">HELGO_WM31234</name>
</gene>
<evidence type="ECO:0000256" key="1">
    <source>
        <dbReference type="SAM" id="Phobius"/>
    </source>
</evidence>
<dbReference type="EMBL" id="CACVAT010000102">
    <property type="protein sequence ID" value="CAA6806890.1"/>
    <property type="molecule type" value="Genomic_DNA"/>
</dbReference>
<dbReference type="InterPro" id="IPR029045">
    <property type="entry name" value="ClpP/crotonase-like_dom_sf"/>
</dbReference>
<sequence>MAQPITAHWRGHSPLLWSILLNLLGLRLLVGMIPAPDHPTVALLLIGASLLLLIWQVVGTIRAADRHFKHNADLLLYWLAQFSIAIAIALSTLHTFDLMAGPPATITLESLRTRPPPPISPDKTTVYLTGDLDFTSNQDLIDLLVKHPEITTVELHSNGGLVYAARAIAFNIAKYNIDTHVAHSCNSACPIAFMAGKQRTLEENGALGFHQYKLERLQPLQIKSIKAEQEKDSKYFLSRGVSPEFLKQLYQSEHDLIWQPDRELLLGAGIIHPMAEDKK</sequence>
<keyword evidence="1" id="KW-0812">Transmembrane</keyword>
<evidence type="ECO:0000313" key="2">
    <source>
        <dbReference type="EMBL" id="CAA6806890.1"/>
    </source>
</evidence>
<reference evidence="2" key="1">
    <citation type="submission" date="2020-01" db="EMBL/GenBank/DDBJ databases">
        <authorList>
            <person name="Meier V. D."/>
            <person name="Meier V D."/>
        </authorList>
    </citation>
    <scope>NUCLEOTIDE SEQUENCE</scope>
    <source>
        <strain evidence="2">HLG_WM_MAG_09</strain>
    </source>
</reference>
<feature type="transmembrane region" description="Helical" evidence="1">
    <location>
        <begin position="15"/>
        <end position="35"/>
    </location>
</feature>
<dbReference type="AlphaFoldDB" id="A0A6S6SPA0"/>
<feature type="transmembrane region" description="Helical" evidence="1">
    <location>
        <begin position="75"/>
        <end position="96"/>
    </location>
</feature>
<protein>
    <recommendedName>
        <fullName evidence="3">Clp protease</fullName>
    </recommendedName>
</protein>
<proteinExistence type="predicted"/>
<name>A0A6S6SPA0_9GAMM</name>
<feature type="transmembrane region" description="Helical" evidence="1">
    <location>
        <begin position="41"/>
        <end position="63"/>
    </location>
</feature>
<dbReference type="Gene3D" id="3.90.226.10">
    <property type="entry name" value="2-enoyl-CoA Hydratase, Chain A, domain 1"/>
    <property type="match status" value="1"/>
</dbReference>
<organism evidence="2">
    <name type="scientific">uncultured Thiotrichaceae bacterium</name>
    <dbReference type="NCBI Taxonomy" id="298394"/>
    <lineage>
        <taxon>Bacteria</taxon>
        <taxon>Pseudomonadati</taxon>
        <taxon>Pseudomonadota</taxon>
        <taxon>Gammaproteobacteria</taxon>
        <taxon>Thiotrichales</taxon>
        <taxon>Thiotrichaceae</taxon>
        <taxon>environmental samples</taxon>
    </lineage>
</organism>
<dbReference type="SUPFAM" id="SSF52096">
    <property type="entry name" value="ClpP/crotonase"/>
    <property type="match status" value="1"/>
</dbReference>
<keyword evidence="1" id="KW-1133">Transmembrane helix</keyword>
<keyword evidence="1" id="KW-0472">Membrane</keyword>